<keyword evidence="9 11" id="KW-0472">Membrane</keyword>
<evidence type="ECO:0000259" key="14">
    <source>
        <dbReference type="Pfam" id="PF00593"/>
    </source>
</evidence>
<keyword evidence="17" id="KW-1185">Reference proteome</keyword>
<comment type="subcellular location">
    <subcellularLocation>
        <location evidence="1 11">Cell outer membrane</location>
        <topology evidence="1 11">Multi-pass membrane protein</topology>
    </subcellularLocation>
</comment>
<comment type="similarity">
    <text evidence="11 12">Belongs to the TonB-dependent receptor family.</text>
</comment>
<dbReference type="InterPro" id="IPR039426">
    <property type="entry name" value="TonB-dep_rcpt-like"/>
</dbReference>
<dbReference type="Pfam" id="PF07715">
    <property type="entry name" value="Plug"/>
    <property type="match status" value="1"/>
</dbReference>
<evidence type="ECO:0000256" key="9">
    <source>
        <dbReference type="ARBA" id="ARBA00023136"/>
    </source>
</evidence>
<organism evidence="16 17">
    <name type="scientific">Asticcacaulis currens</name>
    <dbReference type="NCBI Taxonomy" id="2984210"/>
    <lineage>
        <taxon>Bacteria</taxon>
        <taxon>Pseudomonadati</taxon>
        <taxon>Pseudomonadota</taxon>
        <taxon>Alphaproteobacteria</taxon>
        <taxon>Caulobacterales</taxon>
        <taxon>Caulobacteraceae</taxon>
        <taxon>Asticcacaulis</taxon>
    </lineage>
</organism>
<comment type="caution">
    <text evidence="16">The sequence shown here is derived from an EMBL/GenBank/DDBJ whole genome shotgun (WGS) entry which is preliminary data.</text>
</comment>
<keyword evidence="10 11" id="KW-0998">Cell outer membrane</keyword>
<dbReference type="CDD" id="cd01347">
    <property type="entry name" value="ligand_gated_channel"/>
    <property type="match status" value="1"/>
</dbReference>
<accession>A0ABT5IFL8</accession>
<feature type="domain" description="TonB-dependent receptor plug" evidence="15">
    <location>
        <begin position="56"/>
        <end position="163"/>
    </location>
</feature>
<dbReference type="RefSeq" id="WP_272741695.1">
    <property type="nucleotide sequence ID" value="NZ_JAQQKW010000006.1"/>
</dbReference>
<keyword evidence="4" id="KW-0410">Iron transport</keyword>
<evidence type="ECO:0000256" key="7">
    <source>
        <dbReference type="ARBA" id="ARBA00023065"/>
    </source>
</evidence>
<dbReference type="PANTHER" id="PTHR32552">
    <property type="entry name" value="FERRICHROME IRON RECEPTOR-RELATED"/>
    <property type="match status" value="1"/>
</dbReference>
<name>A0ABT5IFL8_9CAUL</name>
<keyword evidence="6" id="KW-0408">Iron</keyword>
<evidence type="ECO:0000256" key="13">
    <source>
        <dbReference type="SAM" id="SignalP"/>
    </source>
</evidence>
<keyword evidence="7" id="KW-0406">Ion transport</keyword>
<evidence type="ECO:0000256" key="6">
    <source>
        <dbReference type="ARBA" id="ARBA00023004"/>
    </source>
</evidence>
<dbReference type="Proteomes" id="UP001216595">
    <property type="component" value="Unassembled WGS sequence"/>
</dbReference>
<reference evidence="16 17" key="1">
    <citation type="submission" date="2023-01" db="EMBL/GenBank/DDBJ databases">
        <title>Novel species of the genus Asticcacaulis isolated from rivers.</title>
        <authorList>
            <person name="Lu H."/>
        </authorList>
    </citation>
    <scope>NUCLEOTIDE SEQUENCE [LARGE SCALE GENOMIC DNA]</scope>
    <source>
        <strain evidence="16 17">DXS10W</strain>
    </source>
</reference>
<evidence type="ECO:0000313" key="16">
    <source>
        <dbReference type="EMBL" id="MDC7694995.1"/>
    </source>
</evidence>
<dbReference type="InterPro" id="IPR012910">
    <property type="entry name" value="Plug_dom"/>
</dbReference>
<keyword evidence="13" id="KW-0732">Signal</keyword>
<proteinExistence type="inferred from homology"/>
<evidence type="ECO:0000256" key="1">
    <source>
        <dbReference type="ARBA" id="ARBA00004571"/>
    </source>
</evidence>
<evidence type="ECO:0000256" key="4">
    <source>
        <dbReference type="ARBA" id="ARBA00022496"/>
    </source>
</evidence>
<keyword evidence="3 11" id="KW-1134">Transmembrane beta strand</keyword>
<evidence type="ECO:0000256" key="5">
    <source>
        <dbReference type="ARBA" id="ARBA00022692"/>
    </source>
</evidence>
<dbReference type="Pfam" id="PF00593">
    <property type="entry name" value="TonB_dep_Rec_b-barrel"/>
    <property type="match status" value="1"/>
</dbReference>
<evidence type="ECO:0000256" key="8">
    <source>
        <dbReference type="ARBA" id="ARBA00023077"/>
    </source>
</evidence>
<evidence type="ECO:0000256" key="3">
    <source>
        <dbReference type="ARBA" id="ARBA00022452"/>
    </source>
</evidence>
<keyword evidence="5 11" id="KW-0812">Transmembrane</keyword>
<dbReference type="InterPro" id="IPR036942">
    <property type="entry name" value="Beta-barrel_TonB_sf"/>
</dbReference>
<dbReference type="Gene3D" id="2.40.170.20">
    <property type="entry name" value="TonB-dependent receptor, beta-barrel domain"/>
    <property type="match status" value="1"/>
</dbReference>
<gene>
    <name evidence="16" type="ORF">PQU94_11955</name>
</gene>
<evidence type="ECO:0000259" key="15">
    <source>
        <dbReference type="Pfam" id="PF07715"/>
    </source>
</evidence>
<dbReference type="PANTHER" id="PTHR32552:SF81">
    <property type="entry name" value="TONB-DEPENDENT OUTER MEMBRANE RECEPTOR"/>
    <property type="match status" value="1"/>
</dbReference>
<feature type="domain" description="TonB-dependent receptor-like beta-barrel" evidence="14">
    <location>
        <begin position="291"/>
        <end position="745"/>
    </location>
</feature>
<protein>
    <submittedName>
        <fullName evidence="16">TonB-dependent receptor</fullName>
    </submittedName>
</protein>
<dbReference type="PROSITE" id="PS52016">
    <property type="entry name" value="TONB_DEPENDENT_REC_3"/>
    <property type="match status" value="1"/>
</dbReference>
<keyword evidence="8 12" id="KW-0798">TonB box</keyword>
<evidence type="ECO:0000256" key="2">
    <source>
        <dbReference type="ARBA" id="ARBA00022448"/>
    </source>
</evidence>
<dbReference type="SUPFAM" id="SSF56935">
    <property type="entry name" value="Porins"/>
    <property type="match status" value="1"/>
</dbReference>
<evidence type="ECO:0000256" key="11">
    <source>
        <dbReference type="PROSITE-ProRule" id="PRU01360"/>
    </source>
</evidence>
<keyword evidence="2 11" id="KW-0813">Transport</keyword>
<evidence type="ECO:0000256" key="10">
    <source>
        <dbReference type="ARBA" id="ARBA00023237"/>
    </source>
</evidence>
<dbReference type="InterPro" id="IPR000531">
    <property type="entry name" value="Beta-barrel_TonB"/>
</dbReference>
<feature type="signal peptide" evidence="13">
    <location>
        <begin position="1"/>
        <end position="32"/>
    </location>
</feature>
<evidence type="ECO:0000256" key="12">
    <source>
        <dbReference type="RuleBase" id="RU003357"/>
    </source>
</evidence>
<sequence>MSHTSRRSTGKAVYRLVSVSAIALLSAGAALADEGPAAEPDVTDVVVTATRRATNVQKIPYNISAVGAAEAERNGIVEIADLARVTPGLSFRDVGARDNGSVILRGLSVSPLRVSTGGDNGSVAQYINETPVTNQPRVFDIDHIEVLRGPQGTLYGSGSLGGAIRYIVNDPKMYFDASAGTDFYKISEAEKGSHKLTGMINLPLVEDKLALRVALQHLDDSGFTDYPMVLSGPKTDLDFEKRTTARASLLWKPTEAFSATASVYYDNAKAGGRTGSNAGLTIKPPYDGVSDNSDPTQWSYPAFNYRPYTLGKYEIGQRFEEPESNHYLLSALELKYDLGFADLTSSTSYTKENVLGHRDQTDLLLGLGFGYENYPDFRAFTTEESDFDAAVQELRLVSKSGGAFDYVAGLYYTREKAHSTSKEFTPGMVQFAGLGRTDDLEYFSDEHTEYTEIAAFGELTWHVTDRWQLTGGLRTFELKDDAVSCTALPLYDDPFSDAITFSCADGSSKVRKTIYKANTSYQLTPDLLLYGTFSQGFRRGGVNTLPDGAQFAGITEAQRKYIPDTVDNFELGVRSQWFDRALTLNAALFHIDWQDVQLASLAPGNLPIIANAGKATSDGVELESEWKATDALAFSFGYAYTKAEIAETYYSRNEDGDILNTFLKGTALPGTPEHQVSLAVDYNLPTLSVGELSLHADVSHSSKVTTSAEKDSLDYRTLEGFSEVNASAMLIPSDGVKVRFYVTNLTNEYAFVASQGPSTYGLQGQFLIPIRPRTVGLSISKNF</sequence>
<evidence type="ECO:0000313" key="17">
    <source>
        <dbReference type="Proteomes" id="UP001216595"/>
    </source>
</evidence>
<keyword evidence="16" id="KW-0675">Receptor</keyword>
<feature type="chain" id="PRO_5045292711" evidence="13">
    <location>
        <begin position="33"/>
        <end position="783"/>
    </location>
</feature>
<dbReference type="EMBL" id="JAQQKW010000006">
    <property type="protein sequence ID" value="MDC7694995.1"/>
    <property type="molecule type" value="Genomic_DNA"/>
</dbReference>